<dbReference type="OrthoDB" id="5877489at2759"/>
<dbReference type="AlphaFoldDB" id="A0A3P7MQC0"/>
<dbReference type="Proteomes" id="UP000271889">
    <property type="component" value="Unassembled WGS sequence"/>
</dbReference>
<evidence type="ECO:0000313" key="3">
    <source>
        <dbReference type="Proteomes" id="UP000271889"/>
    </source>
</evidence>
<evidence type="ECO:0000256" key="1">
    <source>
        <dbReference type="SAM" id="MobiDB-lite"/>
    </source>
</evidence>
<proteinExistence type="predicted"/>
<accession>A0A3P7MQC0</accession>
<reference evidence="2 3" key="1">
    <citation type="submission" date="2018-11" db="EMBL/GenBank/DDBJ databases">
        <authorList>
            <consortium name="Pathogen Informatics"/>
        </authorList>
    </citation>
    <scope>NUCLEOTIDE SEQUENCE [LARGE SCALE GENOMIC DNA]</scope>
</reference>
<feature type="region of interest" description="Disordered" evidence="1">
    <location>
        <begin position="51"/>
        <end position="120"/>
    </location>
</feature>
<feature type="compositionally biased region" description="Basic and acidic residues" evidence="1">
    <location>
        <begin position="78"/>
        <end position="89"/>
    </location>
</feature>
<organism evidence="2 3">
    <name type="scientific">Cylicostephanus goldi</name>
    <name type="common">Nematode worm</name>
    <dbReference type="NCBI Taxonomy" id="71465"/>
    <lineage>
        <taxon>Eukaryota</taxon>
        <taxon>Metazoa</taxon>
        <taxon>Ecdysozoa</taxon>
        <taxon>Nematoda</taxon>
        <taxon>Chromadorea</taxon>
        <taxon>Rhabditida</taxon>
        <taxon>Rhabditina</taxon>
        <taxon>Rhabditomorpha</taxon>
        <taxon>Strongyloidea</taxon>
        <taxon>Strongylidae</taxon>
        <taxon>Cylicostephanus</taxon>
    </lineage>
</organism>
<dbReference type="EMBL" id="UYRV01109592">
    <property type="protein sequence ID" value="VDN25307.1"/>
    <property type="molecule type" value="Genomic_DNA"/>
</dbReference>
<protein>
    <submittedName>
        <fullName evidence="2">Uncharacterized protein</fullName>
    </submittedName>
</protein>
<name>A0A3P7MQC0_CYLGO</name>
<sequence length="120" mass="13430">MLTGPARGFDAEVIDHYGPLDDAVPKLHPATCLGQLREAASNTLRLPTFCLREKRKKAATEPPGTEGEPDAKRRKMRKPELMYTRDPRMQRRQQAPHMKQGGQHYHRRVSGGDSPSTSGV</sequence>
<keyword evidence="3" id="KW-1185">Reference proteome</keyword>
<evidence type="ECO:0000313" key="2">
    <source>
        <dbReference type="EMBL" id="VDN25307.1"/>
    </source>
</evidence>
<gene>
    <name evidence="2" type="ORF">CGOC_LOCUS10065</name>
</gene>